<dbReference type="NCBIfam" id="TIGR01733">
    <property type="entry name" value="AA-adenyl-dom"/>
    <property type="match status" value="3"/>
</dbReference>
<dbReference type="PANTHER" id="PTHR45527">
    <property type="entry name" value="NONRIBOSOMAL PEPTIDE SYNTHETASE"/>
    <property type="match status" value="1"/>
</dbReference>
<dbReference type="Pfam" id="PF00501">
    <property type="entry name" value="AMP-binding"/>
    <property type="match status" value="3"/>
</dbReference>
<dbReference type="FunFam" id="3.40.50.980:FF:000001">
    <property type="entry name" value="Non-ribosomal peptide synthetase"/>
    <property type="match status" value="2"/>
</dbReference>
<dbReference type="Gene3D" id="1.10.1200.10">
    <property type="entry name" value="ACP-like"/>
    <property type="match status" value="3"/>
</dbReference>
<comment type="cofactor">
    <cofactor evidence="1">
        <name>pantetheine 4'-phosphate</name>
        <dbReference type="ChEBI" id="CHEBI:47942"/>
    </cofactor>
</comment>
<dbReference type="InterPro" id="IPR000873">
    <property type="entry name" value="AMP-dep_synth/lig_dom"/>
</dbReference>
<organism evidence="5 6">
    <name type="scientific">Gordonia crocea</name>
    <dbReference type="NCBI Taxonomy" id="589162"/>
    <lineage>
        <taxon>Bacteria</taxon>
        <taxon>Bacillati</taxon>
        <taxon>Actinomycetota</taxon>
        <taxon>Actinomycetes</taxon>
        <taxon>Mycobacteriales</taxon>
        <taxon>Gordoniaceae</taxon>
        <taxon>Gordonia</taxon>
    </lineage>
</organism>
<dbReference type="InterPro" id="IPR001242">
    <property type="entry name" value="Condensation_dom"/>
</dbReference>
<evidence type="ECO:0000256" key="1">
    <source>
        <dbReference type="ARBA" id="ARBA00001957"/>
    </source>
</evidence>
<dbReference type="NCBIfam" id="NF003417">
    <property type="entry name" value="PRK04813.1"/>
    <property type="match status" value="3"/>
</dbReference>
<dbReference type="Gene3D" id="3.30.559.10">
    <property type="entry name" value="Chloramphenicol acetyltransferase-like domain"/>
    <property type="match status" value="3"/>
</dbReference>
<dbReference type="InterPro" id="IPR025110">
    <property type="entry name" value="AMP-bd_C"/>
</dbReference>
<dbReference type="InterPro" id="IPR036736">
    <property type="entry name" value="ACP-like_sf"/>
</dbReference>
<dbReference type="Gene3D" id="3.40.50.12780">
    <property type="entry name" value="N-terminal domain of ligase-like"/>
    <property type="match status" value="1"/>
</dbReference>
<accession>A0A7I9V2I9</accession>
<keyword evidence="2" id="KW-0596">Phosphopantetheine</keyword>
<feature type="domain" description="Carrier" evidence="4">
    <location>
        <begin position="2783"/>
        <end position="2858"/>
    </location>
</feature>
<dbReference type="PANTHER" id="PTHR45527:SF1">
    <property type="entry name" value="FATTY ACID SYNTHASE"/>
    <property type="match status" value="1"/>
</dbReference>
<sequence>MVDPIQFAAAVSRVWSARPGTADLVALAAVVDPDREVLAGAAGPITVGALNSQVQVMARALAAQGVDAEAAVGAAVAGALRAPGVPAQELAAAAGTAVERIRAAALDLIGSADLGSLPGLFRVSVTHFADRVAVTDTAGASLTYRELDARSDAVAAALLAAGAGPERLVGVALDRDAELIVALLGVAKTGAAYLPLDRSHPVNRLASIIDDARPVVVIADEQTAAAWVDLDTSFTTVAACEASGAPTDAIPARIDDRHPAYVMYTSGSTGKPKGVVVTHADVITLFAAMGQEYDYTAQDVWTMFQSYAFDVSVGEIWVALAFAGRLHVLDYLTTREPVRFAEVLDEQRVTIVNLTPSAFYQLAGAVRPPAHGRLAPSVRSIILVGEALDFEQTRRWFADRREFDGNDGPQLNNMYGPTEATVYLTRRHLTPEFVAATQASDVGTALTGSALYVLNSRLAPVEDGIPGDLYLAGEQLARGYAGRFELNATRFVANPFGGPGERMYQSGDVAVFRNGSLEFLGRADNQVKLRGFRIELGEVEAALLAADGVNEAAAAVKARPGIGDVLVGYVVGARADGTALDVAEIKRVVATKVPDYMVPDVIMAIEHLPLNVNSKLDRPRLPEPVLTATVEYVAPATDTERVLAEIFADVVGVDEISVVESFFDFGGNSLLAARVVARAGAALQVDLTMRDLFEAPSVRDLAERAAHHAPGLPPIVPVQPRPDRIPLSFAQQGMWFLNQFDPDSAIYNIVMAVRLTGAVDTGALRGAVDDVIARHEVLRTVYPALDGVPYQRILPVDEAVAMLDWAPAATFADLTAAADGGFDVAADLPLRGRLRAVDDGTVELLLVVHHVAFDGESIGVLLSDVLAAYSVRTGVDGAAGRPGPAVQYADYAMWQRAELGSTADPTTVLGRQLEYWRIKLDGMPVLTELPMDRPRPPAFDSTGDLVRIEIEDALTERIADICRTYEVTPFMVTYAALAILVARLGATSDAVIASPAAGRLSPAVDDLVGMFVNTLVLRADTSPGRTVDELLHAVRGDVLDAFDNVAVQFDDLVEALSPPRSNAYSPLAQIAFTYAEAGPADQPIDVAGMRVEPIDVTGHEAKFDLMVLAHGRTDTAPLHIDFLYATALYDRATVERFAAVYRTILDQLVADQSVAIGDIDIVGAAAPTDAPAPTDAAGPVEELEVADRGPVRGGEAGTGTLIDVLARRDLDPDHPALVYGDEVLSYAEFEARTNAVARALLRRGVRPDDVVAVGLERSVASVVAVWGIIKSGAAYLSIDPAYPRKRIAHMLTDSAVALGITALGITASNTHGALPEAQCRWLDLDELLAEAGDDSPITDAERNGPVRLDNLAYVIYTSGSTGQPKGVAVSNAGIVDLTENYQKMTGSREDDPDTRVLHVASPSFDASFFEMAWAITAGHTLVIAPHADFAGDALDAVLEHGEVTDMVITPSVLATLDPDRAEFVRTLATAGEACPPDLVERWTARGRRLVNLYGPSETTVWATRARMMPGKPVTIGKAVGGFTARVLDPRLHEVPRGVVGELYLSAAGLARGYLHRATLTATTFVADPAGAPGARMYATGDMVRITAAGDLEFAGRADHQVKINGQRVELGEIEAVFVAQPSVAQAVVIGRKTDQGGREHTQVVAYLVAESGETIDRDAVVAGAAAMLAAHMVPTHVVILDELPMTPAGKTDRRALPEPVVDLGEYVEPATPGERAVAAVIGEILDLDEVSATAGFFDLGGNSLLATRLAARAGAALGAAITVRDVFDAPTVRELAALAGDRAPALPPITAVAPRPDRVPLSFAQQRIWFINRFEGGSAARVDSARSRALPAPYNIPTLLRLSGPLDVDALHAALVDVVARHEVLRTTFPADEDGTPFQLVGPADSADEGLDWAVVATREELDAAVAAGFDLTVARPLRVRLLSAGPADHLLALVVQHIAADGESLVPLVADLVTAYEARTGGRAPAFAPLAVQFADVAIWQHDVLGSPDDESSVVGAQARFWRDKLNGAPPLLELPTDRPRPPVASQRGAQIRLAIPARVGAQVRALARRTGATPFMVTHAALAALLHRLAGADDIVVSTPIAGRGQEVLDPLVGMFVNTLLLRTPVDGAEAFESLVERVRRVDLEAFGHADIPFEAVIDAVNPVRSEAFATLSQVMLSFDPGAAVDALSVTAAGLSVSGVEAVDLPEQLDLTVTVTTAEDGDWAVGLSYAVDLFDDSTAAAIGRRFVTLLDTWTADPALAVGAVPLVVGGERTAVLDASQGTTAPIPDTTVADQVVEQIERTPDATAISFSGRAMSYREFGARVAALGRELIAAGVGPESAVAVCIERSPELMVALHAVVAAGGQYVPIDLETPAERVEYMTSIASAEVLLVGPGDLPPAAEAIAGRMRIVRADTAAPADPAAGPITQAQRRSPLHPDHAIYTMFTSGSTGQPKGVTVTHRALVAHMAYISSTRVQGSAERTLVKTPYTFDPSVVEIFWGPSVGARVTIAAPGGHRDVGYLARLIRDEAVEAVDAVPVVWSMMLDDPELTEVLAQSQLRGMLTGGEALPVAMAERVVAELPGVRLVNQYGPTEATNFVIDHLVTNPAEPFIGHPVWNTTALVLDARLGLVPDGVVGELYLGGAQLARGYTAQSRLTAERFVADPYGEPGSRLYRTGDLVRRTSSGAIDYVGRVDYQVKLRGQRIELGEIEEVLSQAPGVVLAAAAVVDGPGGDVLVAYLSGGAAPLDLPAVKAFAAQRLMAYMCPTVWVEVAQMPLGSAGKINRRALPEPDFEALAGEYVAPVGDDEAAVAAVFAEVLGVDRVSVTESFFDLGGNSLSAMRLAARAGAALGVEVSVRELFDAPTVRELAASAHRPASLEPVSAVVPRPESVPLSYAQQRMWFINQLEPELPTYNIPIALRMTGAVDVDALRAAVGDVVARHESLRTTFDDRDGRAVQIIHDAESVQAEPDFAVVGDEAQLAVAAGTGFDVRTAPPFRVRLWRAGDDEWVLVAVIHHIIGDGESMTPLLADMITAYGARAAGLPPAFAPLAVQFADYALWQHRVLGDPADPDSLVGGQLARWETVLRDLPELVEIPTDRPRPPVASHRGAIVAQELPADLGARIVAVARARGVTPFMVVHAALAVLVARRSATSDVAIATPTAGRGQRILDPIIGMFVNTLVLRTAVESGMSFDELLDTVRETDLEAFAHADVPFEALVERLNPTRSQSFTPLTQVMLTVDYAPTDEVGLGVEGLTVTPIDPPVVPAQVDLTFDVRIRDGQPWSVAIAYATDLYDEATISTLGGRFAAVLDAVTGAPDRPVALAPLVDDGQRARLAEWSAGPVRPCGATTIPEIIE</sequence>
<dbReference type="GO" id="GO:0043041">
    <property type="term" value="P:amino acid activation for nonribosomal peptide biosynthetic process"/>
    <property type="evidence" value="ECO:0007669"/>
    <property type="project" value="TreeGrafter"/>
</dbReference>
<dbReference type="SUPFAM" id="SSF47336">
    <property type="entry name" value="ACP-like"/>
    <property type="match status" value="3"/>
</dbReference>
<dbReference type="InterPro" id="IPR009081">
    <property type="entry name" value="PP-bd_ACP"/>
</dbReference>
<dbReference type="OrthoDB" id="4501954at2"/>
<dbReference type="FunFam" id="1.10.1200.10:FF:000005">
    <property type="entry name" value="Nonribosomal peptide synthetase 1"/>
    <property type="match status" value="1"/>
</dbReference>
<dbReference type="InterPro" id="IPR010071">
    <property type="entry name" value="AA_adenyl_dom"/>
</dbReference>
<dbReference type="GO" id="GO:0003824">
    <property type="term" value="F:catalytic activity"/>
    <property type="evidence" value="ECO:0007669"/>
    <property type="project" value="InterPro"/>
</dbReference>
<evidence type="ECO:0000259" key="4">
    <source>
        <dbReference type="PROSITE" id="PS50075"/>
    </source>
</evidence>
<dbReference type="PROSITE" id="PS50075">
    <property type="entry name" value="CARRIER"/>
    <property type="match status" value="3"/>
</dbReference>
<dbReference type="InterPro" id="IPR020845">
    <property type="entry name" value="AMP-binding_CS"/>
</dbReference>
<dbReference type="Gene3D" id="2.30.38.10">
    <property type="entry name" value="Luciferase, Domain 3"/>
    <property type="match status" value="2"/>
</dbReference>
<name>A0A7I9V2I9_9ACTN</name>
<reference evidence="6" key="1">
    <citation type="submission" date="2019-06" db="EMBL/GenBank/DDBJ databases">
        <title>Gordonia isolated from sludge of a wastewater treatment plant.</title>
        <authorList>
            <person name="Tamura T."/>
            <person name="Aoyama K."/>
            <person name="Kang Y."/>
            <person name="Saito S."/>
            <person name="Akiyama N."/>
            <person name="Yazawa K."/>
            <person name="Gonoi T."/>
            <person name="Mikami Y."/>
        </authorList>
    </citation>
    <scope>NUCLEOTIDE SEQUENCE [LARGE SCALE GENOMIC DNA]</scope>
    <source>
        <strain evidence="6">NBRC 107697</strain>
    </source>
</reference>
<comment type="caution">
    <text evidence="5">The sequence shown here is derived from an EMBL/GenBank/DDBJ whole genome shotgun (WGS) entry which is preliminary data.</text>
</comment>
<dbReference type="PROSITE" id="PS00012">
    <property type="entry name" value="PHOSPHOPANTETHEINE"/>
    <property type="match status" value="3"/>
</dbReference>
<protein>
    <recommendedName>
        <fullName evidence="4">Carrier domain-containing protein</fullName>
    </recommendedName>
</protein>
<feature type="domain" description="Carrier" evidence="4">
    <location>
        <begin position="1708"/>
        <end position="1783"/>
    </location>
</feature>
<dbReference type="GO" id="GO:0008610">
    <property type="term" value="P:lipid biosynthetic process"/>
    <property type="evidence" value="ECO:0007669"/>
    <property type="project" value="UniProtKB-ARBA"/>
</dbReference>
<dbReference type="PROSITE" id="PS00455">
    <property type="entry name" value="AMP_BINDING"/>
    <property type="match status" value="2"/>
</dbReference>
<dbReference type="UniPathway" id="UPA00011"/>
<keyword evidence="6" id="KW-1185">Reference proteome</keyword>
<dbReference type="InterPro" id="IPR020806">
    <property type="entry name" value="PKS_PP-bd"/>
</dbReference>
<proteinExistence type="predicted"/>
<dbReference type="InterPro" id="IPR042099">
    <property type="entry name" value="ANL_N_sf"/>
</dbReference>
<dbReference type="Gene3D" id="3.30.559.30">
    <property type="entry name" value="Nonribosomal peptide synthetase, condensation domain"/>
    <property type="match status" value="3"/>
</dbReference>
<dbReference type="Pfam" id="PF00550">
    <property type="entry name" value="PP-binding"/>
    <property type="match status" value="3"/>
</dbReference>
<keyword evidence="3" id="KW-0597">Phosphoprotein</keyword>
<dbReference type="GO" id="GO:0005737">
    <property type="term" value="C:cytoplasm"/>
    <property type="evidence" value="ECO:0007669"/>
    <property type="project" value="TreeGrafter"/>
</dbReference>
<dbReference type="FunFam" id="2.30.38.10:FF:000001">
    <property type="entry name" value="Non-ribosomal peptide synthetase PvdI"/>
    <property type="match status" value="1"/>
</dbReference>
<evidence type="ECO:0000313" key="6">
    <source>
        <dbReference type="Proteomes" id="UP000444980"/>
    </source>
</evidence>
<dbReference type="SMART" id="SM00823">
    <property type="entry name" value="PKS_PP"/>
    <property type="match status" value="3"/>
</dbReference>
<evidence type="ECO:0000256" key="2">
    <source>
        <dbReference type="ARBA" id="ARBA00022450"/>
    </source>
</evidence>
<feature type="domain" description="Carrier" evidence="4">
    <location>
        <begin position="634"/>
        <end position="709"/>
    </location>
</feature>
<dbReference type="Pfam" id="PF00668">
    <property type="entry name" value="Condensation"/>
    <property type="match status" value="3"/>
</dbReference>
<gene>
    <name evidence="5" type="ORF">nbrc107697_34510</name>
</gene>
<dbReference type="Gene3D" id="3.30.300.30">
    <property type="match status" value="3"/>
</dbReference>
<dbReference type="Gene3D" id="3.40.50.980">
    <property type="match status" value="4"/>
</dbReference>
<dbReference type="SUPFAM" id="SSF52777">
    <property type="entry name" value="CoA-dependent acyltransferases"/>
    <property type="match status" value="6"/>
</dbReference>
<dbReference type="CDD" id="cd05930">
    <property type="entry name" value="A_NRPS"/>
    <property type="match status" value="1"/>
</dbReference>
<dbReference type="InterPro" id="IPR045851">
    <property type="entry name" value="AMP-bd_C_sf"/>
</dbReference>
<dbReference type="GO" id="GO:0044550">
    <property type="term" value="P:secondary metabolite biosynthetic process"/>
    <property type="evidence" value="ECO:0007669"/>
    <property type="project" value="TreeGrafter"/>
</dbReference>
<dbReference type="GO" id="GO:0031177">
    <property type="term" value="F:phosphopantetheine binding"/>
    <property type="evidence" value="ECO:0007669"/>
    <property type="project" value="InterPro"/>
</dbReference>
<dbReference type="CDD" id="cd19540">
    <property type="entry name" value="LCL_NRPS-like"/>
    <property type="match status" value="3"/>
</dbReference>
<evidence type="ECO:0000256" key="3">
    <source>
        <dbReference type="ARBA" id="ARBA00022553"/>
    </source>
</evidence>
<dbReference type="SUPFAM" id="SSF56801">
    <property type="entry name" value="Acetyl-CoA synthetase-like"/>
    <property type="match status" value="3"/>
</dbReference>
<dbReference type="EMBL" id="BJOU01000019">
    <property type="protein sequence ID" value="GED99412.1"/>
    <property type="molecule type" value="Genomic_DNA"/>
</dbReference>
<dbReference type="InterPro" id="IPR006162">
    <property type="entry name" value="Ppantetheine_attach_site"/>
</dbReference>
<dbReference type="InterPro" id="IPR023213">
    <property type="entry name" value="CAT-like_dom_sf"/>
</dbReference>
<dbReference type="RefSeq" id="WP_161928686.1">
    <property type="nucleotide sequence ID" value="NZ_BJOU01000019.1"/>
</dbReference>
<evidence type="ECO:0000313" key="5">
    <source>
        <dbReference type="EMBL" id="GED99412.1"/>
    </source>
</evidence>
<dbReference type="Proteomes" id="UP000444980">
    <property type="component" value="Unassembled WGS sequence"/>
</dbReference>
<dbReference type="Pfam" id="PF13193">
    <property type="entry name" value="AMP-binding_C"/>
    <property type="match status" value="2"/>
</dbReference>